<name>A0A1P8TPR3_9ACTN</name>
<evidence type="ECO:0000313" key="5">
    <source>
        <dbReference type="EMBL" id="APY89621.1"/>
    </source>
</evidence>
<dbReference type="Pfam" id="PF01740">
    <property type="entry name" value="STAS"/>
    <property type="match status" value="1"/>
</dbReference>
<dbReference type="RefSeq" id="WP_076687394.1">
    <property type="nucleotide sequence ID" value="NZ_CP015588.1"/>
</dbReference>
<dbReference type="GO" id="GO:0043856">
    <property type="term" value="F:anti-sigma factor antagonist activity"/>
    <property type="evidence" value="ECO:0007669"/>
    <property type="project" value="InterPro"/>
</dbReference>
<feature type="region of interest" description="Disordered" evidence="3">
    <location>
        <begin position="103"/>
        <end position="133"/>
    </location>
</feature>
<dbReference type="Proteomes" id="UP000596130">
    <property type="component" value="Chromosome"/>
</dbReference>
<proteinExistence type="inferred from homology"/>
<evidence type="ECO:0000256" key="1">
    <source>
        <dbReference type="ARBA" id="ARBA00009013"/>
    </source>
</evidence>
<keyword evidence="7" id="KW-1185">Reference proteome</keyword>
<accession>A0A1P8TPR3</accession>
<evidence type="ECO:0000256" key="3">
    <source>
        <dbReference type="SAM" id="MobiDB-lite"/>
    </source>
</evidence>
<dbReference type="EMBL" id="CP065959">
    <property type="protein sequence ID" value="QQC87936.1"/>
    <property type="molecule type" value="Genomic_DNA"/>
</dbReference>
<dbReference type="PROSITE" id="PS50801">
    <property type="entry name" value="STAS"/>
    <property type="match status" value="1"/>
</dbReference>
<dbReference type="NCBIfam" id="TIGR00377">
    <property type="entry name" value="ant_ant_sig"/>
    <property type="match status" value="1"/>
</dbReference>
<evidence type="ECO:0000313" key="6">
    <source>
        <dbReference type="EMBL" id="QQC87936.1"/>
    </source>
</evidence>
<dbReference type="InterPro" id="IPR036513">
    <property type="entry name" value="STAS_dom_sf"/>
</dbReference>
<feature type="domain" description="STAS" evidence="4">
    <location>
        <begin position="6"/>
        <end position="125"/>
    </location>
</feature>
<dbReference type="InterPro" id="IPR003658">
    <property type="entry name" value="Anti-sigma_ant"/>
</dbReference>
<dbReference type="KEGG" id="ssia:A7J05_31525"/>
<dbReference type="CDD" id="cd07043">
    <property type="entry name" value="STAS_anti-anti-sigma_factors"/>
    <property type="match status" value="1"/>
</dbReference>
<dbReference type="EMBL" id="CP015588">
    <property type="protein sequence ID" value="APY89621.1"/>
    <property type="molecule type" value="Genomic_DNA"/>
</dbReference>
<reference evidence="6 8" key="2">
    <citation type="submission" date="2020-12" db="EMBL/GenBank/DDBJ databases">
        <title>Identification and biosynthesis of polyene macrolides produced by Streptomyces alfalfae Men-myco-93-63.</title>
        <authorList>
            <person name="Liu D."/>
            <person name="Li Y."/>
            <person name="Liu L."/>
            <person name="Han X."/>
            <person name="Shen F."/>
        </authorList>
    </citation>
    <scope>NUCLEOTIDE SEQUENCE [LARGE SCALE GENOMIC DNA]</scope>
    <source>
        <strain evidence="6 8">Men-myco-93-63</strain>
    </source>
</reference>
<dbReference type="InterPro" id="IPR002645">
    <property type="entry name" value="STAS_dom"/>
</dbReference>
<comment type="similarity">
    <text evidence="1 2">Belongs to the anti-sigma-factor antagonist family.</text>
</comment>
<dbReference type="AlphaFoldDB" id="A0A1P8TPR3"/>
<dbReference type="SUPFAM" id="SSF52091">
    <property type="entry name" value="SpoIIaa-like"/>
    <property type="match status" value="1"/>
</dbReference>
<protein>
    <recommendedName>
        <fullName evidence="2">Anti-sigma factor antagonist</fullName>
    </recommendedName>
</protein>
<dbReference type="PANTHER" id="PTHR33495:SF2">
    <property type="entry name" value="ANTI-SIGMA FACTOR ANTAGONIST TM_1081-RELATED"/>
    <property type="match status" value="1"/>
</dbReference>
<evidence type="ECO:0000313" key="8">
    <source>
        <dbReference type="Proteomes" id="UP000596130"/>
    </source>
</evidence>
<evidence type="ECO:0000256" key="2">
    <source>
        <dbReference type="RuleBase" id="RU003749"/>
    </source>
</evidence>
<dbReference type="PANTHER" id="PTHR33495">
    <property type="entry name" value="ANTI-SIGMA FACTOR ANTAGONIST TM_1081-RELATED-RELATED"/>
    <property type="match status" value="1"/>
</dbReference>
<dbReference type="Gene3D" id="3.30.750.24">
    <property type="entry name" value="STAS domain"/>
    <property type="match status" value="1"/>
</dbReference>
<dbReference type="Proteomes" id="UP000187191">
    <property type="component" value="Chromosome"/>
</dbReference>
<reference evidence="5 7" key="1">
    <citation type="submission" date="2016-05" db="EMBL/GenBank/DDBJ databases">
        <authorList>
            <person name="Gu J."/>
        </authorList>
    </citation>
    <scope>NUCLEOTIDE SEQUENCE [LARGE SCALE GENOMIC DNA]</scope>
    <source>
        <strain evidence="5 7">ACCC40021</strain>
    </source>
</reference>
<evidence type="ECO:0000313" key="7">
    <source>
        <dbReference type="Proteomes" id="UP000187191"/>
    </source>
</evidence>
<sequence length="133" mass="13775">MTDNPFTSHAAVDAGVARVTLAGELDWDSAAAVEEAVAACLVRRPTSLCLDLTGVHFCDCSGLTALFTVRNSVLRAGVELRVVGVGTQLARLLSLIGADGVLTEGTTSSDPEPTHRTDAAALSAESRLRDLPA</sequence>
<evidence type="ECO:0000259" key="4">
    <source>
        <dbReference type="PROSITE" id="PS50801"/>
    </source>
</evidence>
<gene>
    <name evidence="5" type="ORF">A7J05_31525</name>
    <name evidence="6" type="ORF">I8755_05615</name>
</gene>
<organism evidence="6 8">
    <name type="scientific">Streptomyces alfalfae</name>
    <dbReference type="NCBI Taxonomy" id="1642299"/>
    <lineage>
        <taxon>Bacteria</taxon>
        <taxon>Bacillati</taxon>
        <taxon>Actinomycetota</taxon>
        <taxon>Actinomycetes</taxon>
        <taxon>Kitasatosporales</taxon>
        <taxon>Streptomycetaceae</taxon>
        <taxon>Streptomyces</taxon>
    </lineage>
</organism>